<evidence type="ECO:0000256" key="1">
    <source>
        <dbReference type="SAM" id="Phobius"/>
    </source>
</evidence>
<evidence type="ECO:0000313" key="2">
    <source>
        <dbReference type="EMBL" id="KAF7273862.1"/>
    </source>
</evidence>
<feature type="transmembrane region" description="Helical" evidence="1">
    <location>
        <begin position="65"/>
        <end position="85"/>
    </location>
</feature>
<sequence length="189" mass="22003">MVNLFSKNIASNQLLNLPYNSITSQYKSIEFYNEAVNKELKTIYYQHLLFLRAVQTACHSNAIRIYGGLTLILGLAFIPFSLFVLKHFTKILRMCTFLSTLVPYGIFFIEFFNVGQLAENQQIKLNRVLQQLVWYEWNIENRKTYMMLLSRSQNIDSITIGFNQKVNRISLLKNFQIPELKSKSSPTGL</sequence>
<organism evidence="2 3">
    <name type="scientific">Rhynchophorus ferrugineus</name>
    <name type="common">Red palm weevil</name>
    <name type="synonym">Curculio ferrugineus</name>
    <dbReference type="NCBI Taxonomy" id="354439"/>
    <lineage>
        <taxon>Eukaryota</taxon>
        <taxon>Metazoa</taxon>
        <taxon>Ecdysozoa</taxon>
        <taxon>Arthropoda</taxon>
        <taxon>Hexapoda</taxon>
        <taxon>Insecta</taxon>
        <taxon>Pterygota</taxon>
        <taxon>Neoptera</taxon>
        <taxon>Endopterygota</taxon>
        <taxon>Coleoptera</taxon>
        <taxon>Polyphaga</taxon>
        <taxon>Cucujiformia</taxon>
        <taxon>Curculionidae</taxon>
        <taxon>Dryophthorinae</taxon>
        <taxon>Rhynchophorus</taxon>
    </lineage>
</organism>
<reference evidence="2" key="1">
    <citation type="submission" date="2020-08" db="EMBL/GenBank/DDBJ databases">
        <title>Genome sequencing and assembly of the red palm weevil Rhynchophorus ferrugineus.</title>
        <authorList>
            <person name="Dias G.B."/>
            <person name="Bergman C.M."/>
            <person name="Manee M."/>
        </authorList>
    </citation>
    <scope>NUCLEOTIDE SEQUENCE</scope>
    <source>
        <strain evidence="2">AA-2017</strain>
        <tissue evidence="2">Whole larva</tissue>
    </source>
</reference>
<keyword evidence="1" id="KW-1133">Transmembrane helix</keyword>
<proteinExistence type="predicted"/>
<dbReference type="EMBL" id="JAACXV010013266">
    <property type="protein sequence ID" value="KAF7273862.1"/>
    <property type="molecule type" value="Genomic_DNA"/>
</dbReference>
<keyword evidence="1" id="KW-0812">Transmembrane</keyword>
<protein>
    <submittedName>
        <fullName evidence="2">Uncharacterized protein</fullName>
    </submittedName>
</protein>
<feature type="transmembrane region" description="Helical" evidence="1">
    <location>
        <begin position="91"/>
        <end position="114"/>
    </location>
</feature>
<dbReference type="AlphaFoldDB" id="A0A834I734"/>
<gene>
    <name evidence="2" type="ORF">GWI33_013453</name>
</gene>
<dbReference type="OrthoDB" id="6778285at2759"/>
<keyword evidence="1" id="KW-0472">Membrane</keyword>
<evidence type="ECO:0000313" key="3">
    <source>
        <dbReference type="Proteomes" id="UP000625711"/>
    </source>
</evidence>
<accession>A0A834I734</accession>
<keyword evidence="3" id="KW-1185">Reference proteome</keyword>
<dbReference type="Proteomes" id="UP000625711">
    <property type="component" value="Unassembled WGS sequence"/>
</dbReference>
<comment type="caution">
    <text evidence="2">The sequence shown here is derived from an EMBL/GenBank/DDBJ whole genome shotgun (WGS) entry which is preliminary data.</text>
</comment>
<name>A0A834I734_RHYFE</name>